<evidence type="ECO:0000313" key="2">
    <source>
        <dbReference type="EMBL" id="RBP65385.1"/>
    </source>
</evidence>
<dbReference type="GO" id="GO:0005737">
    <property type="term" value="C:cytoplasm"/>
    <property type="evidence" value="ECO:0007669"/>
    <property type="project" value="InterPro"/>
</dbReference>
<name>A0A366I9J1_9FIRM</name>
<comment type="caution">
    <text evidence="2">The sequence shown here is derived from an EMBL/GenBank/DDBJ whole genome shotgun (WGS) entry which is preliminary data.</text>
</comment>
<evidence type="ECO:0000256" key="1">
    <source>
        <dbReference type="PROSITE-ProRule" id="PRU00420"/>
    </source>
</evidence>
<dbReference type="RefSeq" id="WP_113920501.1">
    <property type="nucleotide sequence ID" value="NZ_QNRX01000007.1"/>
</dbReference>
<dbReference type="SUPFAM" id="SSF141530">
    <property type="entry name" value="PTSIIA/GutA-like"/>
    <property type="match status" value="1"/>
</dbReference>
<dbReference type="PANTHER" id="PTHR40398">
    <property type="entry name" value="PTS SYSTEM GLUCITOL/SORBITOL-SPECIFIC EIIA COMPONENT"/>
    <property type="match status" value="1"/>
</dbReference>
<dbReference type="GO" id="GO:0016301">
    <property type="term" value="F:kinase activity"/>
    <property type="evidence" value="ECO:0007669"/>
    <property type="project" value="TreeGrafter"/>
</dbReference>
<dbReference type="Gene3D" id="2.40.33.40">
    <property type="entry name" value="Phosphotransferase system, glucitol/sorbitol-specific IIA component"/>
    <property type="match status" value="1"/>
</dbReference>
<gene>
    <name evidence="2" type="ORF">DES36_107125</name>
</gene>
<dbReference type="OrthoDB" id="5113885at2"/>
<evidence type="ECO:0000313" key="3">
    <source>
        <dbReference type="Proteomes" id="UP000253490"/>
    </source>
</evidence>
<dbReference type="InterPro" id="IPR004716">
    <property type="entry name" value="PTS_IIA_glucitol/sorbitol-sp"/>
</dbReference>
<dbReference type="GO" id="GO:0008982">
    <property type="term" value="F:protein-N(PI)-phosphohistidine-sugar phosphotransferase activity"/>
    <property type="evidence" value="ECO:0007669"/>
    <property type="project" value="InterPro"/>
</dbReference>
<reference evidence="2 3" key="1">
    <citation type="submission" date="2018-06" db="EMBL/GenBank/DDBJ databases">
        <title>Genomic Encyclopedia of Type Strains, Phase IV (KMG-IV): sequencing the most valuable type-strain genomes for metagenomic binning, comparative biology and taxonomic classification.</title>
        <authorList>
            <person name="Goeker M."/>
        </authorList>
    </citation>
    <scope>NUCLEOTIDE SEQUENCE [LARGE SCALE GENOMIC DNA]</scope>
    <source>
        <strain evidence="2 3">DSM 22112</strain>
    </source>
</reference>
<organism evidence="2 3">
    <name type="scientific">Alkalibaculum bacchi</name>
    <dbReference type="NCBI Taxonomy" id="645887"/>
    <lineage>
        <taxon>Bacteria</taxon>
        <taxon>Bacillati</taxon>
        <taxon>Bacillota</taxon>
        <taxon>Clostridia</taxon>
        <taxon>Eubacteriales</taxon>
        <taxon>Eubacteriaceae</taxon>
        <taxon>Alkalibaculum</taxon>
    </lineage>
</organism>
<dbReference type="PROSITE" id="PS51097">
    <property type="entry name" value="PTS_EIIA_TYPE_5"/>
    <property type="match status" value="1"/>
</dbReference>
<keyword evidence="3" id="KW-1185">Reference proteome</keyword>
<dbReference type="GO" id="GO:0009401">
    <property type="term" value="P:phosphoenolpyruvate-dependent sugar phosphotransferase system"/>
    <property type="evidence" value="ECO:0007669"/>
    <property type="project" value="InterPro"/>
</dbReference>
<dbReference type="InterPro" id="IPR036665">
    <property type="entry name" value="PTS_IIA_glucitol/sorbitol_sf"/>
</dbReference>
<dbReference type="Proteomes" id="UP000253490">
    <property type="component" value="Unassembled WGS sequence"/>
</dbReference>
<proteinExistence type="predicted"/>
<dbReference type="PANTHER" id="PTHR40398:SF1">
    <property type="entry name" value="PTS SYSTEM GLUCITOL_SORBITOL-SPECIFIC EIIA COMPONENT"/>
    <property type="match status" value="1"/>
</dbReference>
<dbReference type="AlphaFoldDB" id="A0A366I9J1"/>
<feature type="modified residue" description="Phosphohistidine; by HPr" evidence="1">
    <location>
        <position position="41"/>
    </location>
</feature>
<dbReference type="EMBL" id="QNRX01000007">
    <property type="protein sequence ID" value="RBP65385.1"/>
    <property type="molecule type" value="Genomic_DNA"/>
</dbReference>
<dbReference type="Pfam" id="PF03829">
    <property type="entry name" value="PTSIIA_gutA"/>
    <property type="match status" value="1"/>
</dbReference>
<accession>A0A366I9J1</accession>
<sequence length="117" mass="12678">MKYNVKITGIGDIALDFLSENMIILFNDNAPAELAEISVLHEISELTGDVAVGDQVTICDEEYVVTAVGDEALHTLKKMGHCSLKFDGADTPSLPGTIHLKGEKNPTFEVGKYITIQ</sequence>
<protein>
    <submittedName>
        <fullName evidence="2">PTS system glucitol/sorbitol-specific IIA component</fullName>
    </submittedName>
</protein>